<dbReference type="PANTHER" id="PTHR47186:SF3">
    <property type="entry name" value="OS09G0267800 PROTEIN"/>
    <property type="match status" value="1"/>
</dbReference>
<organism evidence="2 3">
    <name type="scientific">Nelumbo nucifera</name>
    <name type="common">Sacred lotus</name>
    <dbReference type="NCBI Taxonomy" id="4432"/>
    <lineage>
        <taxon>Eukaryota</taxon>
        <taxon>Viridiplantae</taxon>
        <taxon>Streptophyta</taxon>
        <taxon>Embryophyta</taxon>
        <taxon>Tracheophyta</taxon>
        <taxon>Spermatophyta</taxon>
        <taxon>Magnoliopsida</taxon>
        <taxon>Proteales</taxon>
        <taxon>Nelumbonaceae</taxon>
        <taxon>Nelumbo</taxon>
    </lineage>
</organism>
<dbReference type="Gene3D" id="3.80.10.10">
    <property type="entry name" value="Ribonuclease Inhibitor"/>
    <property type="match status" value="1"/>
</dbReference>
<gene>
    <name evidence="2" type="ORF">HUJ06_031688</name>
</gene>
<proteinExistence type="predicted"/>
<dbReference type="InterPro" id="IPR023296">
    <property type="entry name" value="Glyco_hydro_beta-prop_sf"/>
</dbReference>
<dbReference type="Gene3D" id="2.115.10.20">
    <property type="entry name" value="Glycosyl hydrolase domain, family 43"/>
    <property type="match status" value="1"/>
</dbReference>
<sequence length="425" mass="48559">MQPHGFDRRDRTIFKDDDGVAYLVFSSEDNSELHIGPLTDDYLDVTHIMSRILVGKHREAPAIFKIHPSQVNVTAMIRMIADSGFELHGEHIKELHGLNQLIGGFTIWGLRRVRDRMGSKEANLKDKPHLRSLKLTWWPSDWNNGVIITPSVAPDEVALWVLYGNNEVAPIEEENVLEQLQPHQNIKKLIIEGYRGMKFASWMINSSLLPNLVKVDLVNCASCKSLDFSGPLPFLQVLRLFRLESLKNIISRLRKGEPFFPSLQHLELMHMPNLENWSLVIDDVNDGVAEPQESLSLFPLLPKQWSIINCPKLESIPWGMPAVEELKLNAFWMIKSLSLPNVQELKPDASWMIKSSLLPNLVKVELKDCLRCECLELLGPFPFLQVLLLDKLENLKNIISKLRKGEGFLPSLKHLQLMDMPNLEN</sequence>
<name>A0A822YCB1_NELNU</name>
<evidence type="ECO:0000313" key="2">
    <source>
        <dbReference type="EMBL" id="DAD30220.1"/>
    </source>
</evidence>
<evidence type="ECO:0000313" key="3">
    <source>
        <dbReference type="Proteomes" id="UP000607653"/>
    </source>
</evidence>
<dbReference type="InterPro" id="IPR056789">
    <property type="entry name" value="LRR_R13L1-DRL21"/>
</dbReference>
<accession>A0A822YCB1</accession>
<dbReference type="AlphaFoldDB" id="A0A822YCB1"/>
<dbReference type="Proteomes" id="UP000607653">
    <property type="component" value="Unassembled WGS sequence"/>
</dbReference>
<feature type="domain" description="R13L1/DRL21-like LRR repeat region" evidence="1">
    <location>
        <begin position="92"/>
        <end position="240"/>
    </location>
</feature>
<dbReference type="EMBL" id="DUZY01000002">
    <property type="protein sequence ID" value="DAD30220.1"/>
    <property type="molecule type" value="Genomic_DNA"/>
</dbReference>
<evidence type="ECO:0000259" key="1">
    <source>
        <dbReference type="Pfam" id="PF25019"/>
    </source>
</evidence>
<dbReference type="InterPro" id="IPR032675">
    <property type="entry name" value="LRR_dom_sf"/>
</dbReference>
<dbReference type="SUPFAM" id="SSF75005">
    <property type="entry name" value="Arabinanase/levansucrase/invertase"/>
    <property type="match status" value="1"/>
</dbReference>
<reference evidence="2 3" key="1">
    <citation type="journal article" date="2020" name="Mol. Biol. Evol.">
        <title>Distinct Expression and Methylation Patterns for Genes with Different Fates following a Single Whole-Genome Duplication in Flowering Plants.</title>
        <authorList>
            <person name="Shi T."/>
            <person name="Rahmani R.S."/>
            <person name="Gugger P.F."/>
            <person name="Wang M."/>
            <person name="Li H."/>
            <person name="Zhang Y."/>
            <person name="Li Z."/>
            <person name="Wang Q."/>
            <person name="Van de Peer Y."/>
            <person name="Marchal K."/>
            <person name="Chen J."/>
        </authorList>
    </citation>
    <scope>NUCLEOTIDE SEQUENCE [LARGE SCALE GENOMIC DNA]</scope>
    <source>
        <tissue evidence="2">Leaf</tissue>
    </source>
</reference>
<keyword evidence="3" id="KW-1185">Reference proteome</keyword>
<dbReference type="SUPFAM" id="SSF52058">
    <property type="entry name" value="L domain-like"/>
    <property type="match status" value="1"/>
</dbReference>
<dbReference type="Pfam" id="PF25019">
    <property type="entry name" value="LRR_R13L1-DRL21"/>
    <property type="match status" value="1"/>
</dbReference>
<dbReference type="PANTHER" id="PTHR47186">
    <property type="entry name" value="LEUCINE-RICH REPEAT-CONTAINING PROTEIN 57"/>
    <property type="match status" value="1"/>
</dbReference>
<protein>
    <recommendedName>
        <fullName evidence="1">R13L1/DRL21-like LRR repeat region domain-containing protein</fullName>
    </recommendedName>
</protein>
<comment type="caution">
    <text evidence="2">The sequence shown here is derived from an EMBL/GenBank/DDBJ whole genome shotgun (WGS) entry which is preliminary data.</text>
</comment>